<accession>A0ABD3LEY9</accession>
<feature type="compositionally biased region" description="Basic and acidic residues" evidence="1">
    <location>
        <begin position="278"/>
        <end position="297"/>
    </location>
</feature>
<feature type="region of interest" description="Disordered" evidence="1">
    <location>
        <begin position="74"/>
        <end position="101"/>
    </location>
</feature>
<dbReference type="PANTHER" id="PTHR12963">
    <property type="entry name" value="THYROID RECEPTOR INTERACTING PROTEIN RELATED"/>
    <property type="match status" value="1"/>
</dbReference>
<feature type="region of interest" description="Disordered" evidence="1">
    <location>
        <begin position="278"/>
        <end position="303"/>
    </location>
</feature>
<gene>
    <name evidence="2" type="ORF">ACJRO7_009652</name>
</gene>
<dbReference type="InterPro" id="IPR039128">
    <property type="entry name" value="TRIP4-like"/>
</dbReference>
<comment type="caution">
    <text evidence="2">The sequence shown here is derived from an EMBL/GenBank/DDBJ whole genome shotgun (WGS) entry which is preliminary data.</text>
</comment>
<dbReference type="PANTHER" id="PTHR12963:SF4">
    <property type="entry name" value="ACTIVATING SIGNAL COINTEGRATOR 1"/>
    <property type="match status" value="1"/>
</dbReference>
<feature type="region of interest" description="Disordered" evidence="1">
    <location>
        <begin position="1"/>
        <end position="22"/>
    </location>
</feature>
<dbReference type="AlphaFoldDB" id="A0ABD3LEY9"/>
<reference evidence="2 3" key="1">
    <citation type="submission" date="2024-11" db="EMBL/GenBank/DDBJ databases">
        <title>Chromosome-level genome assembly of Eucalyptus globulus Labill. provides insights into its genome evolution.</title>
        <authorList>
            <person name="Li X."/>
        </authorList>
    </citation>
    <scope>NUCLEOTIDE SEQUENCE [LARGE SCALE GENOMIC DNA]</scope>
    <source>
        <strain evidence="2">CL2024</strain>
        <tissue evidence="2">Fresh tender leaves</tissue>
    </source>
</reference>
<evidence type="ECO:0000313" key="2">
    <source>
        <dbReference type="EMBL" id="KAL3748446.1"/>
    </source>
</evidence>
<name>A0ABD3LEY9_EUCGL</name>
<sequence length="341" mass="38197">MVSGMQVKVPPRIIQSPPPLRTDIIGQEVGKGVIDEYQRQKGHSDLSSSGDGSSISGVSSSKLHAYVKLPSAEVSTSGIKKPPRAYKEAAGSSSQEKSAVTRTIESNAANQIAEAVFQQGEHCSCQAHGHRLMSNCSSCCKIVCEQEGEGLCNFPVHLLKGRKPVCYSHIKHTCTHIKHALLHKPTEANCEAYAKRLVEYDRNSVACTTVIDDQSNHYKTEVNRWLSKELFSSLGILLSLEIHFEEFSKEKKEKIEEAERATRSKVVMIFDLMISRRKGSERDKTEPNPQKKPDKAKVPNKSLDQIMLRNHWEVQHERNKLKHLVDDHLETTSKGKTWHGP</sequence>
<feature type="compositionally biased region" description="Polar residues" evidence="1">
    <location>
        <begin position="91"/>
        <end position="101"/>
    </location>
</feature>
<keyword evidence="3" id="KW-1185">Reference proteome</keyword>
<evidence type="ECO:0000313" key="3">
    <source>
        <dbReference type="Proteomes" id="UP001634007"/>
    </source>
</evidence>
<proteinExistence type="predicted"/>
<evidence type="ECO:0000256" key="1">
    <source>
        <dbReference type="SAM" id="MobiDB-lite"/>
    </source>
</evidence>
<protein>
    <submittedName>
        <fullName evidence="2">Uncharacterized protein</fullName>
    </submittedName>
</protein>
<dbReference type="Proteomes" id="UP001634007">
    <property type="component" value="Unassembled WGS sequence"/>
</dbReference>
<organism evidence="2 3">
    <name type="scientific">Eucalyptus globulus</name>
    <name type="common">Tasmanian blue gum</name>
    <dbReference type="NCBI Taxonomy" id="34317"/>
    <lineage>
        <taxon>Eukaryota</taxon>
        <taxon>Viridiplantae</taxon>
        <taxon>Streptophyta</taxon>
        <taxon>Embryophyta</taxon>
        <taxon>Tracheophyta</taxon>
        <taxon>Spermatophyta</taxon>
        <taxon>Magnoliopsida</taxon>
        <taxon>eudicotyledons</taxon>
        <taxon>Gunneridae</taxon>
        <taxon>Pentapetalae</taxon>
        <taxon>rosids</taxon>
        <taxon>malvids</taxon>
        <taxon>Myrtales</taxon>
        <taxon>Myrtaceae</taxon>
        <taxon>Myrtoideae</taxon>
        <taxon>Eucalypteae</taxon>
        <taxon>Eucalyptus</taxon>
    </lineage>
</organism>
<dbReference type="EMBL" id="JBJKBG010000002">
    <property type="protein sequence ID" value="KAL3748446.1"/>
    <property type="molecule type" value="Genomic_DNA"/>
</dbReference>